<dbReference type="InterPro" id="IPR002347">
    <property type="entry name" value="SDR_fam"/>
</dbReference>
<keyword evidence="2" id="KW-0521">NADP</keyword>
<dbReference type="PANTHER" id="PTHR24320:SF236">
    <property type="entry name" value="SHORT-CHAIN DEHYDROGENASE-RELATED"/>
    <property type="match status" value="1"/>
</dbReference>
<dbReference type="GeneID" id="62165808"/>
<dbReference type="RefSeq" id="XP_038741983.1">
    <property type="nucleotide sequence ID" value="XM_038892734.1"/>
</dbReference>
<evidence type="ECO:0000256" key="2">
    <source>
        <dbReference type="ARBA" id="ARBA00022857"/>
    </source>
</evidence>
<gene>
    <name evidence="4" type="ORF">CkaCkLH20_10019</name>
</gene>
<comment type="caution">
    <text evidence="4">The sequence shown here is derived from an EMBL/GenBank/DDBJ whole genome shotgun (WGS) entry which is preliminary data.</text>
</comment>
<dbReference type="Proteomes" id="UP000781932">
    <property type="component" value="Unassembled WGS sequence"/>
</dbReference>
<dbReference type="GO" id="GO:0016491">
    <property type="term" value="F:oxidoreductase activity"/>
    <property type="evidence" value="ECO:0007669"/>
    <property type="project" value="UniProtKB-KW"/>
</dbReference>
<organism evidence="4 5">
    <name type="scientific">Colletotrichum karsti</name>
    <dbReference type="NCBI Taxonomy" id="1095194"/>
    <lineage>
        <taxon>Eukaryota</taxon>
        <taxon>Fungi</taxon>
        <taxon>Dikarya</taxon>
        <taxon>Ascomycota</taxon>
        <taxon>Pezizomycotina</taxon>
        <taxon>Sordariomycetes</taxon>
        <taxon>Hypocreomycetidae</taxon>
        <taxon>Glomerellales</taxon>
        <taxon>Glomerellaceae</taxon>
        <taxon>Colletotrichum</taxon>
        <taxon>Colletotrichum boninense species complex</taxon>
    </lineage>
</organism>
<dbReference type="SUPFAM" id="SSF51735">
    <property type="entry name" value="NAD(P)-binding Rossmann-fold domains"/>
    <property type="match status" value="1"/>
</dbReference>
<dbReference type="EMBL" id="JAATWM020000037">
    <property type="protein sequence ID" value="KAF9872522.1"/>
    <property type="molecule type" value="Genomic_DNA"/>
</dbReference>
<protein>
    <recommendedName>
        <fullName evidence="6">Short-chain dehydrogenase</fullName>
    </recommendedName>
</protein>
<keyword evidence="5" id="KW-1185">Reference proteome</keyword>
<dbReference type="PANTHER" id="PTHR24320">
    <property type="entry name" value="RETINOL DEHYDROGENASE"/>
    <property type="match status" value="1"/>
</dbReference>
<dbReference type="OrthoDB" id="191139at2759"/>
<evidence type="ECO:0000313" key="4">
    <source>
        <dbReference type="EMBL" id="KAF9872522.1"/>
    </source>
</evidence>
<dbReference type="Pfam" id="PF00106">
    <property type="entry name" value="adh_short"/>
    <property type="match status" value="1"/>
</dbReference>
<reference evidence="4" key="1">
    <citation type="submission" date="2020-03" db="EMBL/GenBank/DDBJ databases">
        <authorList>
            <person name="He L."/>
        </authorList>
    </citation>
    <scope>NUCLEOTIDE SEQUENCE</scope>
    <source>
        <strain evidence="4">CkLH20</strain>
    </source>
</reference>
<evidence type="ECO:0000313" key="5">
    <source>
        <dbReference type="Proteomes" id="UP000781932"/>
    </source>
</evidence>
<evidence type="ECO:0000256" key="3">
    <source>
        <dbReference type="ARBA" id="ARBA00023002"/>
    </source>
</evidence>
<comment type="similarity">
    <text evidence="1">Belongs to the short-chain dehydrogenases/reductases (SDR) family.</text>
</comment>
<dbReference type="AlphaFoldDB" id="A0A9P6LHF9"/>
<dbReference type="PRINTS" id="PR00081">
    <property type="entry name" value="GDHRDH"/>
</dbReference>
<dbReference type="InterPro" id="IPR036291">
    <property type="entry name" value="NAD(P)-bd_dom_sf"/>
</dbReference>
<accession>A0A9P6LHF9</accession>
<dbReference type="Gene3D" id="3.40.50.720">
    <property type="entry name" value="NAD(P)-binding Rossmann-like Domain"/>
    <property type="match status" value="1"/>
</dbReference>
<reference evidence="4" key="2">
    <citation type="submission" date="2020-11" db="EMBL/GenBank/DDBJ databases">
        <title>Whole genome sequencing of Colletotrichum sp.</title>
        <authorList>
            <person name="Li H."/>
        </authorList>
    </citation>
    <scope>NUCLEOTIDE SEQUENCE</scope>
    <source>
        <strain evidence="4">CkLH20</strain>
    </source>
</reference>
<sequence>MAAVARPPIGKQSISSFWTQMYPPKPTFTRESIPDLSGKVYIVTGANSGVGKETAQLLYSKNAKVYVAARSETKANDAIAAIREAWPGSTGSLVFLHLDLADLASVRTAAQRFQTQEKRLHALINNAAVQALNDTKGETKTAQGHEMHMGVNVLGPFLFTRLLTPVLKDTASQSETKKGDVRVVWVSSMGTETIGEKSRGLSSDYVNYWPLMSPLERYGLSKAGNWLHGVEYARRHAADGIMSVPVNPGHLASELYREAGFVFRSALKAMALYPPVYGAYVELYGALSLDLTMKDSGSWVVPWGRQYPIREDLLEATRPEEKGGNGNAAKFWDWSEEQVKDFL</sequence>
<evidence type="ECO:0008006" key="6">
    <source>
        <dbReference type="Google" id="ProtNLM"/>
    </source>
</evidence>
<name>A0A9P6LHF9_9PEZI</name>
<proteinExistence type="inferred from homology"/>
<keyword evidence="3" id="KW-0560">Oxidoreductase</keyword>
<evidence type="ECO:0000256" key="1">
    <source>
        <dbReference type="ARBA" id="ARBA00006484"/>
    </source>
</evidence>